<dbReference type="PANTHER" id="PTHR38459">
    <property type="entry name" value="PROPHAGE BACTOPRENOL-LINKED GLUCOSE TRANSLOCASE HOMOLOG"/>
    <property type="match status" value="1"/>
</dbReference>
<name>A0A2N8ZAH9_9VIBR</name>
<keyword evidence="4 6" id="KW-1133">Transmembrane helix</keyword>
<feature type="transmembrane region" description="Helical" evidence="6">
    <location>
        <begin position="90"/>
        <end position="111"/>
    </location>
</feature>
<keyword evidence="3 6" id="KW-0812">Transmembrane</keyword>
<accession>A0A2N8ZAH9</accession>
<gene>
    <name evidence="8" type="ORF">VTAP4600_A0927</name>
</gene>
<evidence type="ECO:0000256" key="5">
    <source>
        <dbReference type="ARBA" id="ARBA00023136"/>
    </source>
</evidence>
<feature type="domain" description="GtrA/DPMS transmembrane" evidence="7">
    <location>
        <begin position="23"/>
        <end position="142"/>
    </location>
</feature>
<dbReference type="PANTHER" id="PTHR38459:SF1">
    <property type="entry name" value="PROPHAGE BACTOPRENOL-LINKED GLUCOSE TRANSLOCASE HOMOLOG"/>
    <property type="match status" value="1"/>
</dbReference>
<sequence>MSVINKLLQHPLLQQLLKHRVVKFAIVGGIGFVVDVSIFSFFLYVVKLEIFPTRVIAFVCAASATWLGNRMLTFSDRKKVSRRTQWQKSLVAACCSAVPNLLVFKLCITYLGEQGIMAYVALVAGILVGMVSNYFLSSKWVFADKSES</sequence>
<keyword evidence="5 6" id="KW-0472">Membrane</keyword>
<feature type="transmembrane region" description="Helical" evidence="6">
    <location>
        <begin position="117"/>
        <end position="136"/>
    </location>
</feature>
<keyword evidence="9" id="KW-1185">Reference proteome</keyword>
<dbReference type="InterPro" id="IPR051401">
    <property type="entry name" value="GtrA_CellWall_Glycosyl"/>
</dbReference>
<evidence type="ECO:0000256" key="6">
    <source>
        <dbReference type="SAM" id="Phobius"/>
    </source>
</evidence>
<dbReference type="RefSeq" id="WP_102521668.1">
    <property type="nucleotide sequence ID" value="NZ_LT960611.1"/>
</dbReference>
<feature type="transmembrane region" description="Helical" evidence="6">
    <location>
        <begin position="51"/>
        <end position="69"/>
    </location>
</feature>
<evidence type="ECO:0000256" key="1">
    <source>
        <dbReference type="ARBA" id="ARBA00004141"/>
    </source>
</evidence>
<dbReference type="InterPro" id="IPR007267">
    <property type="entry name" value="GtrA_DPMS_TM"/>
</dbReference>
<proteinExistence type="inferred from homology"/>
<evidence type="ECO:0000259" key="7">
    <source>
        <dbReference type="Pfam" id="PF04138"/>
    </source>
</evidence>
<evidence type="ECO:0000313" key="9">
    <source>
        <dbReference type="Proteomes" id="UP000235828"/>
    </source>
</evidence>
<comment type="similarity">
    <text evidence="2">Belongs to the GtrA family.</text>
</comment>
<dbReference type="GO" id="GO:0005886">
    <property type="term" value="C:plasma membrane"/>
    <property type="evidence" value="ECO:0007669"/>
    <property type="project" value="TreeGrafter"/>
</dbReference>
<dbReference type="Proteomes" id="UP000235828">
    <property type="component" value="Chromosome A"/>
</dbReference>
<organism evidence="8 9">
    <name type="scientific">Vibrio tapetis subsp. tapetis</name>
    <dbReference type="NCBI Taxonomy" id="1671868"/>
    <lineage>
        <taxon>Bacteria</taxon>
        <taxon>Pseudomonadati</taxon>
        <taxon>Pseudomonadota</taxon>
        <taxon>Gammaproteobacteria</taxon>
        <taxon>Vibrionales</taxon>
        <taxon>Vibrionaceae</taxon>
        <taxon>Vibrio</taxon>
    </lineage>
</organism>
<evidence type="ECO:0000256" key="2">
    <source>
        <dbReference type="ARBA" id="ARBA00009399"/>
    </source>
</evidence>
<dbReference type="Pfam" id="PF04138">
    <property type="entry name" value="GtrA_DPMS_TM"/>
    <property type="match status" value="1"/>
</dbReference>
<feature type="transmembrane region" description="Helical" evidence="6">
    <location>
        <begin position="21"/>
        <end position="45"/>
    </location>
</feature>
<evidence type="ECO:0000256" key="3">
    <source>
        <dbReference type="ARBA" id="ARBA00022692"/>
    </source>
</evidence>
<evidence type="ECO:0000256" key="4">
    <source>
        <dbReference type="ARBA" id="ARBA00022989"/>
    </source>
</evidence>
<dbReference type="AlphaFoldDB" id="A0A2N8ZAH9"/>
<protein>
    <submittedName>
        <fullName evidence="8">Putative GtrA-like protein</fullName>
    </submittedName>
</protein>
<reference evidence="8 9" key="1">
    <citation type="submission" date="2017-10" db="EMBL/GenBank/DDBJ databases">
        <authorList>
            <person name="Banno H."/>
            <person name="Chua N.-H."/>
        </authorList>
    </citation>
    <scope>NUCLEOTIDE SEQUENCE [LARGE SCALE GENOMIC DNA]</scope>
    <source>
        <strain evidence="8">Vibrio tapetis CECT4600</strain>
    </source>
</reference>
<comment type="subcellular location">
    <subcellularLocation>
        <location evidence="1">Membrane</location>
        <topology evidence="1">Multi-pass membrane protein</topology>
    </subcellularLocation>
</comment>
<evidence type="ECO:0000313" key="8">
    <source>
        <dbReference type="EMBL" id="SON48906.1"/>
    </source>
</evidence>
<dbReference type="GO" id="GO:0000271">
    <property type="term" value="P:polysaccharide biosynthetic process"/>
    <property type="evidence" value="ECO:0007669"/>
    <property type="project" value="InterPro"/>
</dbReference>
<dbReference type="OrthoDB" id="9811884at2"/>
<dbReference type="EMBL" id="LT960611">
    <property type="protein sequence ID" value="SON48906.1"/>
    <property type="molecule type" value="Genomic_DNA"/>
</dbReference>
<dbReference type="KEGG" id="vta:A0927"/>